<accession>A0A1I8PKF8</accession>
<dbReference type="VEuPathDB" id="VectorBase:SCAU008948"/>
<feature type="signal peptide" evidence="2">
    <location>
        <begin position="1"/>
        <end position="18"/>
    </location>
</feature>
<feature type="compositionally biased region" description="Pro residues" evidence="1">
    <location>
        <begin position="276"/>
        <end position="287"/>
    </location>
</feature>
<dbReference type="PRINTS" id="PR01217">
    <property type="entry name" value="PRICHEXTENSN"/>
</dbReference>
<feature type="compositionally biased region" description="Low complexity" evidence="1">
    <location>
        <begin position="107"/>
        <end position="124"/>
    </location>
</feature>
<feature type="region of interest" description="Disordered" evidence="1">
    <location>
        <begin position="256"/>
        <end position="355"/>
    </location>
</feature>
<evidence type="ECO:0000256" key="2">
    <source>
        <dbReference type="SAM" id="SignalP"/>
    </source>
</evidence>
<evidence type="ECO:0000313" key="3">
    <source>
        <dbReference type="EnsemblMetazoa" id="SCAU008948-PA"/>
    </source>
</evidence>
<dbReference type="KEGG" id="scac:106080628"/>
<organism evidence="3 4">
    <name type="scientific">Stomoxys calcitrans</name>
    <name type="common">Stable fly</name>
    <name type="synonym">Conops calcitrans</name>
    <dbReference type="NCBI Taxonomy" id="35570"/>
    <lineage>
        <taxon>Eukaryota</taxon>
        <taxon>Metazoa</taxon>
        <taxon>Ecdysozoa</taxon>
        <taxon>Arthropoda</taxon>
        <taxon>Hexapoda</taxon>
        <taxon>Insecta</taxon>
        <taxon>Pterygota</taxon>
        <taxon>Neoptera</taxon>
        <taxon>Endopterygota</taxon>
        <taxon>Diptera</taxon>
        <taxon>Brachycera</taxon>
        <taxon>Muscomorpha</taxon>
        <taxon>Muscoidea</taxon>
        <taxon>Muscidae</taxon>
        <taxon>Stomoxys</taxon>
    </lineage>
</organism>
<protein>
    <submittedName>
        <fullName evidence="3">Uncharacterized protein</fullName>
    </submittedName>
</protein>
<gene>
    <name evidence="3" type="primary">106080628</name>
</gene>
<name>A0A1I8PKF8_STOCA</name>
<proteinExistence type="predicted"/>
<feature type="compositionally biased region" description="Polar residues" evidence="1">
    <location>
        <begin position="299"/>
        <end position="312"/>
    </location>
</feature>
<reference evidence="3" key="1">
    <citation type="submission" date="2020-05" db="UniProtKB">
        <authorList>
            <consortium name="EnsemblMetazoa"/>
        </authorList>
    </citation>
    <scope>IDENTIFICATION</scope>
    <source>
        <strain evidence="3">USDA</strain>
    </source>
</reference>
<keyword evidence="4" id="KW-1185">Reference proteome</keyword>
<dbReference type="EnsemblMetazoa" id="SCAU008948-RA">
    <property type="protein sequence ID" value="SCAU008948-PA"/>
    <property type="gene ID" value="SCAU008948"/>
</dbReference>
<evidence type="ECO:0000256" key="1">
    <source>
        <dbReference type="SAM" id="MobiDB-lite"/>
    </source>
</evidence>
<dbReference type="Proteomes" id="UP000095300">
    <property type="component" value="Unassembled WGS sequence"/>
</dbReference>
<feature type="chain" id="PRO_5009326806" evidence="2">
    <location>
        <begin position="19"/>
        <end position="355"/>
    </location>
</feature>
<dbReference type="AlphaFoldDB" id="A0A1I8PKF8"/>
<evidence type="ECO:0000313" key="4">
    <source>
        <dbReference type="Proteomes" id="UP000095300"/>
    </source>
</evidence>
<dbReference type="OrthoDB" id="7443691at2759"/>
<feature type="region of interest" description="Disordered" evidence="1">
    <location>
        <begin position="94"/>
        <end position="221"/>
    </location>
</feature>
<feature type="compositionally biased region" description="Low complexity" evidence="1">
    <location>
        <begin position="346"/>
        <end position="355"/>
    </location>
</feature>
<feature type="compositionally biased region" description="Pro residues" evidence="1">
    <location>
        <begin position="125"/>
        <end position="134"/>
    </location>
</feature>
<keyword evidence="2" id="KW-0732">Signal</keyword>
<sequence>MDLKKLLLFLTMVTIAHCQGKTPGLRRKPKIYNALITTDDNLVQSRAYPVIQPTIHESGIAHYHPFGPYGPYESFYNPHVVRFAQPIAPNLTPKEQLPYPLPPGQFPPQLMGQPMGPQPQLYPGYPLPQPPPTGPATGSAGPDEAQTPPTASAAEEQAAPTVQPPTMLMPAPAPPAPKDPNAEEKMPSEQLPIALNQYGLPPSLIPVRQPYPPPPPLASRQSPYLSPYAFNQFPPLYYKNVPGLRQQFLPPYGYLPTGPQFPLSNTIPTDDAYPYAQPPAQPMPQPTQAPTKAPVTPPNIEQQPSEPATQLPTEPEPTFENIKNGSKSEDSNVPDVPPPPIPSGAKSKQQQQQSS</sequence>